<gene>
    <name evidence="2" type="ORF">PSALAMII_LOCUS372</name>
</gene>
<dbReference type="Pfam" id="PF06172">
    <property type="entry name" value="Cupin_5"/>
    <property type="match status" value="1"/>
</dbReference>
<organism evidence="2 3">
    <name type="scientific">Penicillium salamii</name>
    <dbReference type="NCBI Taxonomy" id="1612424"/>
    <lineage>
        <taxon>Eukaryota</taxon>
        <taxon>Fungi</taxon>
        <taxon>Dikarya</taxon>
        <taxon>Ascomycota</taxon>
        <taxon>Pezizomycotina</taxon>
        <taxon>Eurotiomycetes</taxon>
        <taxon>Eurotiomycetidae</taxon>
        <taxon>Eurotiales</taxon>
        <taxon>Aspergillaceae</taxon>
        <taxon>Penicillium</taxon>
    </lineage>
</organism>
<evidence type="ECO:0000313" key="2">
    <source>
        <dbReference type="EMBL" id="CAG8235475.1"/>
    </source>
</evidence>
<dbReference type="InterPro" id="IPR011051">
    <property type="entry name" value="RmlC_Cupin_sf"/>
</dbReference>
<protein>
    <recommendedName>
        <fullName evidence="1">DUF985 domain-containing protein</fullName>
    </recommendedName>
</protein>
<accession>A0A9W4I817</accession>
<name>A0A9W4I817_9EURO</name>
<dbReference type="InterPro" id="IPR014710">
    <property type="entry name" value="RmlC-like_jellyroll"/>
</dbReference>
<feature type="domain" description="DUF985" evidence="1">
    <location>
        <begin position="2"/>
        <end position="50"/>
    </location>
</feature>
<dbReference type="Gene3D" id="2.60.120.10">
    <property type="entry name" value="Jelly Rolls"/>
    <property type="match status" value="1"/>
</dbReference>
<dbReference type="AlphaFoldDB" id="A0A9W4I817"/>
<dbReference type="EMBL" id="CAJVPD010000016">
    <property type="protein sequence ID" value="CAG8235475.1"/>
    <property type="molecule type" value="Genomic_DNA"/>
</dbReference>
<reference evidence="2" key="1">
    <citation type="submission" date="2021-07" db="EMBL/GenBank/DDBJ databases">
        <authorList>
            <person name="Branca A.L. A."/>
        </authorList>
    </citation>
    <scope>NUCLEOTIDE SEQUENCE</scope>
</reference>
<evidence type="ECO:0000313" key="3">
    <source>
        <dbReference type="Proteomes" id="UP001152592"/>
    </source>
</evidence>
<comment type="caution">
    <text evidence="2">The sequence shown here is derived from an EMBL/GenBank/DDBJ whole genome shotgun (WGS) entry which is preliminary data.</text>
</comment>
<evidence type="ECO:0000259" key="1">
    <source>
        <dbReference type="Pfam" id="PF06172"/>
    </source>
</evidence>
<dbReference type="InterPro" id="IPR009327">
    <property type="entry name" value="Cupin_DUF985"/>
</dbReference>
<dbReference type="OrthoDB" id="308464at2759"/>
<proteinExistence type="predicted"/>
<dbReference type="Proteomes" id="UP001152592">
    <property type="component" value="Unassembled WGS sequence"/>
</dbReference>
<dbReference type="SUPFAM" id="SSF51182">
    <property type="entry name" value="RmlC-like cupins"/>
    <property type="match status" value="1"/>
</dbReference>
<sequence>MALGPDIRKDKRPQIVIQQMEWQHAQSLGDWTLVGRSVSPGFDFEGFEMAIDGMGKDVFNHH</sequence>